<feature type="compositionally biased region" description="Basic and acidic residues" evidence="1">
    <location>
        <begin position="1"/>
        <end position="14"/>
    </location>
</feature>
<proteinExistence type="predicted"/>
<reference evidence="2 3" key="1">
    <citation type="submission" date="2024-04" db="EMBL/GenBank/DDBJ databases">
        <authorList>
            <person name="Fracassetti M."/>
        </authorList>
    </citation>
    <scope>NUCLEOTIDE SEQUENCE [LARGE SCALE GENOMIC DNA]</scope>
</reference>
<feature type="region of interest" description="Disordered" evidence="1">
    <location>
        <begin position="1"/>
        <end position="69"/>
    </location>
</feature>
<dbReference type="Proteomes" id="UP001497516">
    <property type="component" value="Chromosome 9"/>
</dbReference>
<name>A0AAV2GX96_9ROSI</name>
<protein>
    <submittedName>
        <fullName evidence="2">Uncharacterized protein</fullName>
    </submittedName>
</protein>
<evidence type="ECO:0000256" key="1">
    <source>
        <dbReference type="SAM" id="MobiDB-lite"/>
    </source>
</evidence>
<gene>
    <name evidence="2" type="ORF">LTRI10_LOCUS53110</name>
</gene>
<accession>A0AAV2GX96</accession>
<dbReference type="EMBL" id="OZ034822">
    <property type="protein sequence ID" value="CAL1413915.1"/>
    <property type="molecule type" value="Genomic_DNA"/>
</dbReference>
<evidence type="ECO:0000313" key="3">
    <source>
        <dbReference type="Proteomes" id="UP001497516"/>
    </source>
</evidence>
<dbReference type="AlphaFoldDB" id="A0AAV2GX96"/>
<sequence>MEAHQRYQRYRSDDSAPSPPATQKRGGAIAPFTTPSPLVTKKSEGTIAPFACNTQKRHRTTDKATQPYS</sequence>
<keyword evidence="3" id="KW-1185">Reference proteome</keyword>
<organism evidence="2 3">
    <name type="scientific">Linum trigynum</name>
    <dbReference type="NCBI Taxonomy" id="586398"/>
    <lineage>
        <taxon>Eukaryota</taxon>
        <taxon>Viridiplantae</taxon>
        <taxon>Streptophyta</taxon>
        <taxon>Embryophyta</taxon>
        <taxon>Tracheophyta</taxon>
        <taxon>Spermatophyta</taxon>
        <taxon>Magnoliopsida</taxon>
        <taxon>eudicotyledons</taxon>
        <taxon>Gunneridae</taxon>
        <taxon>Pentapetalae</taxon>
        <taxon>rosids</taxon>
        <taxon>fabids</taxon>
        <taxon>Malpighiales</taxon>
        <taxon>Linaceae</taxon>
        <taxon>Linum</taxon>
    </lineage>
</organism>
<evidence type="ECO:0000313" key="2">
    <source>
        <dbReference type="EMBL" id="CAL1413915.1"/>
    </source>
</evidence>